<dbReference type="Proteomes" id="UP000323632">
    <property type="component" value="Unassembled WGS sequence"/>
</dbReference>
<keyword evidence="2" id="KW-1185">Reference proteome</keyword>
<name>A0A5M6CAH6_9BACT</name>
<sequence>MELHEQIRKVLSEKGIKDTEEYNLRVSKTDMQTELTAQGFSKEEIDEELERLCLNGTLAMDEINIYDYDEPV</sequence>
<accession>A0A5M6CAH6</accession>
<proteinExistence type="predicted"/>
<evidence type="ECO:0000313" key="1">
    <source>
        <dbReference type="EMBL" id="KAA5532176.1"/>
    </source>
</evidence>
<comment type="caution">
    <text evidence="1">The sequence shown here is derived from an EMBL/GenBank/DDBJ whole genome shotgun (WGS) entry which is preliminary data.</text>
</comment>
<dbReference type="RefSeq" id="WP_150033678.1">
    <property type="nucleotide sequence ID" value="NZ_VWSH01000004.1"/>
</dbReference>
<dbReference type="EMBL" id="VWSH01000004">
    <property type="protein sequence ID" value="KAA5532176.1"/>
    <property type="molecule type" value="Genomic_DNA"/>
</dbReference>
<evidence type="ECO:0000313" key="2">
    <source>
        <dbReference type="Proteomes" id="UP000323632"/>
    </source>
</evidence>
<dbReference type="AlphaFoldDB" id="A0A5M6CAH6"/>
<gene>
    <name evidence="1" type="ORF">F0919_15355</name>
</gene>
<protein>
    <submittedName>
        <fullName evidence="1">Uncharacterized protein</fullName>
    </submittedName>
</protein>
<reference evidence="1 2" key="1">
    <citation type="submission" date="2019-09" db="EMBL/GenBank/DDBJ databases">
        <title>Genome sequence and assembly of Taibaiella sp.</title>
        <authorList>
            <person name="Chhetri G."/>
        </authorList>
    </citation>
    <scope>NUCLEOTIDE SEQUENCE [LARGE SCALE GENOMIC DNA]</scope>
    <source>
        <strain evidence="1 2">KVB11</strain>
    </source>
</reference>
<organism evidence="1 2">
    <name type="scientific">Taibaiella lutea</name>
    <dbReference type="NCBI Taxonomy" id="2608001"/>
    <lineage>
        <taxon>Bacteria</taxon>
        <taxon>Pseudomonadati</taxon>
        <taxon>Bacteroidota</taxon>
        <taxon>Chitinophagia</taxon>
        <taxon>Chitinophagales</taxon>
        <taxon>Chitinophagaceae</taxon>
        <taxon>Taibaiella</taxon>
    </lineage>
</organism>